<comment type="caution">
    <text evidence="10">The sequence shown here is derived from an EMBL/GenBank/DDBJ whole genome shotgun (WGS) entry which is preliminary data.</text>
</comment>
<evidence type="ECO:0000256" key="1">
    <source>
        <dbReference type="ARBA" id="ARBA00022553"/>
    </source>
</evidence>
<dbReference type="InterPro" id="IPR009057">
    <property type="entry name" value="Homeodomain-like_sf"/>
</dbReference>
<dbReference type="SMART" id="SM00448">
    <property type="entry name" value="REC"/>
    <property type="match status" value="1"/>
</dbReference>
<dbReference type="OrthoDB" id="9771372at2"/>
<dbReference type="PROSITE" id="PS50045">
    <property type="entry name" value="SIGMA54_INTERACT_4"/>
    <property type="match status" value="1"/>
</dbReference>
<reference evidence="10 11" key="1">
    <citation type="submission" date="2016-02" db="EMBL/GenBank/DDBJ databases">
        <title>Draft Genome for Tepidibacillus decaturensis nov. sp. Strain Z9, an Anaerobic, Moderately Thermophilic and Heterotrophic Bacterium from Deep Subsurface of the Illinois Basin, USA.</title>
        <authorList>
            <person name="Dong Y."/>
            <person name="Chang J.Y."/>
            <person name="Sanford R."/>
            <person name="Fouke B.W."/>
        </authorList>
    </citation>
    <scope>NUCLEOTIDE SEQUENCE [LARGE SCALE GENOMIC DNA]</scope>
    <source>
        <strain evidence="10 11">Z9</strain>
    </source>
</reference>
<keyword evidence="2" id="KW-0547">Nucleotide-binding</keyword>
<feature type="domain" description="Sigma-54 factor interaction" evidence="8">
    <location>
        <begin position="145"/>
        <end position="372"/>
    </location>
</feature>
<dbReference type="Pfam" id="PF25601">
    <property type="entry name" value="AAA_lid_14"/>
    <property type="match status" value="1"/>
</dbReference>
<evidence type="ECO:0000256" key="7">
    <source>
        <dbReference type="PROSITE-ProRule" id="PRU00169"/>
    </source>
</evidence>
<evidence type="ECO:0000256" key="3">
    <source>
        <dbReference type="ARBA" id="ARBA00022840"/>
    </source>
</evidence>
<dbReference type="FunFam" id="3.40.50.2300:FF:000018">
    <property type="entry name" value="DNA-binding transcriptional regulator NtrC"/>
    <property type="match status" value="1"/>
</dbReference>
<dbReference type="InterPro" id="IPR025944">
    <property type="entry name" value="Sigma_54_int_dom_CS"/>
</dbReference>
<dbReference type="SUPFAM" id="SSF46689">
    <property type="entry name" value="Homeodomain-like"/>
    <property type="match status" value="1"/>
</dbReference>
<dbReference type="InterPro" id="IPR027417">
    <property type="entry name" value="P-loop_NTPase"/>
</dbReference>
<dbReference type="PANTHER" id="PTHR32071:SF119">
    <property type="entry name" value="SIGMA L-DEPENDENT TRANSCRIPTIONAL REGULATOR YPLP-RELATED"/>
    <property type="match status" value="1"/>
</dbReference>
<keyword evidence="10" id="KW-0808">Transferase</keyword>
<dbReference type="GO" id="GO:0000160">
    <property type="term" value="P:phosphorelay signal transduction system"/>
    <property type="evidence" value="ECO:0007669"/>
    <property type="project" value="InterPro"/>
</dbReference>
<name>A0A135L5W1_9BACI</name>
<dbReference type="InterPro" id="IPR011006">
    <property type="entry name" value="CheY-like_superfamily"/>
</dbReference>
<dbReference type="PROSITE" id="PS50110">
    <property type="entry name" value="RESPONSE_REGULATORY"/>
    <property type="match status" value="1"/>
</dbReference>
<dbReference type="Pfam" id="PF00158">
    <property type="entry name" value="Sigma54_activat"/>
    <property type="match status" value="1"/>
</dbReference>
<dbReference type="SUPFAM" id="SSF52540">
    <property type="entry name" value="P-loop containing nucleoside triphosphate hydrolases"/>
    <property type="match status" value="1"/>
</dbReference>
<dbReference type="PROSITE" id="PS00676">
    <property type="entry name" value="SIGMA54_INTERACT_2"/>
    <property type="match status" value="1"/>
</dbReference>
<keyword evidence="4" id="KW-0805">Transcription regulation</keyword>
<dbReference type="InterPro" id="IPR002197">
    <property type="entry name" value="HTH_Fis"/>
</dbReference>
<dbReference type="InterPro" id="IPR002078">
    <property type="entry name" value="Sigma_54_int"/>
</dbReference>
<dbReference type="RefSeq" id="WP_068725863.1">
    <property type="nucleotide sequence ID" value="NZ_LSKU01000001.1"/>
</dbReference>
<evidence type="ECO:0000256" key="5">
    <source>
        <dbReference type="ARBA" id="ARBA00023125"/>
    </source>
</evidence>
<evidence type="ECO:0000313" key="10">
    <source>
        <dbReference type="EMBL" id="KXG44299.1"/>
    </source>
</evidence>
<dbReference type="GO" id="GO:0005524">
    <property type="term" value="F:ATP binding"/>
    <property type="evidence" value="ECO:0007669"/>
    <property type="project" value="UniProtKB-KW"/>
</dbReference>
<dbReference type="GO" id="GO:0043565">
    <property type="term" value="F:sequence-specific DNA binding"/>
    <property type="evidence" value="ECO:0007669"/>
    <property type="project" value="InterPro"/>
</dbReference>
<dbReference type="PRINTS" id="PR01590">
    <property type="entry name" value="HTHFIS"/>
</dbReference>
<keyword evidence="3" id="KW-0067">ATP-binding</keyword>
<dbReference type="STRING" id="1413211.U473_09990"/>
<organism evidence="10 11">
    <name type="scientific">Tepidibacillus decaturensis</name>
    <dbReference type="NCBI Taxonomy" id="1413211"/>
    <lineage>
        <taxon>Bacteria</taxon>
        <taxon>Bacillati</taxon>
        <taxon>Bacillota</taxon>
        <taxon>Bacilli</taxon>
        <taxon>Bacillales</taxon>
        <taxon>Bacillaceae</taxon>
        <taxon>Tepidibacillus</taxon>
    </lineage>
</organism>
<feature type="domain" description="Response regulatory" evidence="9">
    <location>
        <begin position="6"/>
        <end position="120"/>
    </location>
</feature>
<dbReference type="Gene3D" id="1.10.10.60">
    <property type="entry name" value="Homeodomain-like"/>
    <property type="match status" value="1"/>
</dbReference>
<evidence type="ECO:0000256" key="6">
    <source>
        <dbReference type="ARBA" id="ARBA00023163"/>
    </source>
</evidence>
<feature type="modified residue" description="4-aspartylphosphate" evidence="7">
    <location>
        <position position="55"/>
    </location>
</feature>
<keyword evidence="10" id="KW-0418">Kinase</keyword>
<protein>
    <submittedName>
        <fullName evidence="10">Histidine kinase</fullName>
    </submittedName>
</protein>
<dbReference type="Gene3D" id="3.40.50.300">
    <property type="entry name" value="P-loop containing nucleotide triphosphate hydrolases"/>
    <property type="match status" value="1"/>
</dbReference>
<dbReference type="AlphaFoldDB" id="A0A135L5W1"/>
<evidence type="ECO:0000256" key="4">
    <source>
        <dbReference type="ARBA" id="ARBA00023015"/>
    </source>
</evidence>
<dbReference type="PANTHER" id="PTHR32071">
    <property type="entry name" value="TRANSCRIPTIONAL REGULATORY PROTEIN"/>
    <property type="match status" value="1"/>
</dbReference>
<evidence type="ECO:0000259" key="8">
    <source>
        <dbReference type="PROSITE" id="PS50045"/>
    </source>
</evidence>
<keyword evidence="5" id="KW-0238">DNA-binding</keyword>
<dbReference type="Pfam" id="PF02954">
    <property type="entry name" value="HTH_8"/>
    <property type="match status" value="1"/>
</dbReference>
<dbReference type="GO" id="GO:0006355">
    <property type="term" value="P:regulation of DNA-templated transcription"/>
    <property type="evidence" value="ECO:0007669"/>
    <property type="project" value="InterPro"/>
</dbReference>
<dbReference type="InterPro" id="IPR001789">
    <property type="entry name" value="Sig_transdc_resp-reg_receiver"/>
</dbReference>
<dbReference type="EMBL" id="LSKU01000001">
    <property type="protein sequence ID" value="KXG44299.1"/>
    <property type="molecule type" value="Genomic_DNA"/>
</dbReference>
<dbReference type="InterPro" id="IPR058031">
    <property type="entry name" value="AAA_lid_NorR"/>
</dbReference>
<proteinExistence type="predicted"/>
<gene>
    <name evidence="10" type="ORF">U473_09990</name>
</gene>
<keyword evidence="1 7" id="KW-0597">Phosphoprotein</keyword>
<evidence type="ECO:0000313" key="11">
    <source>
        <dbReference type="Proteomes" id="UP000070352"/>
    </source>
</evidence>
<dbReference type="FunFam" id="3.40.50.300:FF:000006">
    <property type="entry name" value="DNA-binding transcriptional regulator NtrC"/>
    <property type="match status" value="1"/>
</dbReference>
<keyword evidence="6" id="KW-0804">Transcription</keyword>
<dbReference type="CDD" id="cd00009">
    <property type="entry name" value="AAA"/>
    <property type="match status" value="1"/>
</dbReference>
<dbReference type="Pfam" id="PF00072">
    <property type="entry name" value="Response_reg"/>
    <property type="match status" value="1"/>
</dbReference>
<dbReference type="SMART" id="SM00382">
    <property type="entry name" value="AAA"/>
    <property type="match status" value="1"/>
</dbReference>
<dbReference type="InterPro" id="IPR025943">
    <property type="entry name" value="Sigma_54_int_dom_ATP-bd_2"/>
</dbReference>
<dbReference type="GO" id="GO:0016301">
    <property type="term" value="F:kinase activity"/>
    <property type="evidence" value="ECO:0007669"/>
    <property type="project" value="UniProtKB-KW"/>
</dbReference>
<dbReference type="Gene3D" id="3.40.50.2300">
    <property type="match status" value="1"/>
</dbReference>
<keyword evidence="11" id="KW-1185">Reference proteome</keyword>
<dbReference type="PROSITE" id="PS00688">
    <property type="entry name" value="SIGMA54_INTERACT_3"/>
    <property type="match status" value="1"/>
</dbReference>
<accession>A0A135L5W1</accession>
<dbReference type="SUPFAM" id="SSF52172">
    <property type="entry name" value="CheY-like"/>
    <property type="match status" value="1"/>
</dbReference>
<sequence>MKESVQMIVVDDEQDLLQLLVQRLKRKGYQVSGFASGHEALKQMEQTSYDIGIYDIKMPGMDGIELLRESKKRSPNMEVIMLTGHGTVETAIDAMKSGAYDYLTKPYNLAELDVIIQKALEKKQLFEENKRLKEVMQIEGMQFEIIGEHPKLKMLLEMTKRLAQSHVPVLIEGESGTGKELIARAVHTWSERSNQPFIAINSGALMENLLESELFGHTKGAFTGAVSEKKGLVEMAHKGTLFLDEIGEMPLSLQVKLLRFLESGEFRRVGENQLRRVDVRLVAATNRNLEEEIEKGNFREDLYFRLNVMKLVVPPLRERKSDIPLLAAYFLKKYQQRYGRKELSPATIEALTNYHFPGNVRELSHLIERGVLLSSNEKIEPQDIFPHGLNKNDFIAEDLALISLDEVEKNHIIRVLEQCDWNKTRTAQILGISLRNLYRKIETYGIER</sequence>
<dbReference type="Proteomes" id="UP000070352">
    <property type="component" value="Unassembled WGS sequence"/>
</dbReference>
<dbReference type="InterPro" id="IPR025662">
    <property type="entry name" value="Sigma_54_int_dom_ATP-bd_1"/>
</dbReference>
<dbReference type="Gene3D" id="1.10.8.60">
    <property type="match status" value="1"/>
</dbReference>
<dbReference type="InterPro" id="IPR003593">
    <property type="entry name" value="AAA+_ATPase"/>
</dbReference>
<evidence type="ECO:0000259" key="9">
    <source>
        <dbReference type="PROSITE" id="PS50110"/>
    </source>
</evidence>
<evidence type="ECO:0000256" key="2">
    <source>
        <dbReference type="ARBA" id="ARBA00022741"/>
    </source>
</evidence>
<dbReference type="PROSITE" id="PS00675">
    <property type="entry name" value="SIGMA54_INTERACT_1"/>
    <property type="match status" value="1"/>
</dbReference>